<evidence type="ECO:0000313" key="16">
    <source>
        <dbReference type="EMBL" id="AYU77612.1"/>
    </source>
</evidence>
<dbReference type="VEuPathDB" id="TriTrypDB:LdCL_160008400"/>
<dbReference type="EMBL" id="CP029515">
    <property type="protein sequence ID" value="AYU77612.1"/>
    <property type="molecule type" value="Genomic_DNA"/>
</dbReference>
<evidence type="ECO:0000256" key="2">
    <source>
        <dbReference type="ARBA" id="ARBA00008337"/>
    </source>
</evidence>
<comment type="subcellular location">
    <subcellularLocation>
        <location evidence="1">Membrane</location>
        <topology evidence="1">Multi-pass membrane protein</topology>
    </subcellularLocation>
</comment>
<keyword evidence="9 13" id="KW-0472">Membrane</keyword>
<name>A0A3S7WTZ6_LEIDO</name>
<dbReference type="GO" id="GO:0000247">
    <property type="term" value="F:C-8 sterol isomerase activity"/>
    <property type="evidence" value="ECO:0007669"/>
    <property type="project" value="TreeGrafter"/>
</dbReference>
<evidence type="ECO:0000256" key="14">
    <source>
        <dbReference type="SAM" id="Phobius"/>
    </source>
</evidence>
<keyword evidence="5" id="KW-0752">Steroid biosynthesis</keyword>
<feature type="transmembrane region" description="Helical" evidence="14">
    <location>
        <begin position="228"/>
        <end position="248"/>
    </location>
</feature>
<dbReference type="PANTHER" id="PTHR14207:SF0">
    <property type="entry name" value="3-BETA-HYDROXYSTEROID-DELTA(8),DELTA(7)-ISOMERASE"/>
    <property type="match status" value="1"/>
</dbReference>
<dbReference type="AlphaFoldDB" id="A0A3S7WTZ6"/>
<evidence type="ECO:0000256" key="12">
    <source>
        <dbReference type="ARBA" id="ARBA00023235"/>
    </source>
</evidence>
<protein>
    <submittedName>
        <fullName evidence="16">3-Beta-hydroxysteroid-delta(8), delta(7)-isomerase, putative</fullName>
        <ecNumber evidence="16">5.3.3.5</ecNumber>
    </submittedName>
    <submittedName>
        <fullName evidence="17">Emopamil binding family protein</fullName>
    </submittedName>
</protein>
<evidence type="ECO:0000256" key="3">
    <source>
        <dbReference type="ARBA" id="ARBA00022516"/>
    </source>
</evidence>
<keyword evidence="11" id="KW-0753">Steroid metabolism</keyword>
<evidence type="ECO:0000259" key="15">
    <source>
        <dbReference type="PROSITE" id="PS51751"/>
    </source>
</evidence>
<proteinExistence type="inferred from homology"/>
<dbReference type="InterPro" id="IPR033118">
    <property type="entry name" value="EXPERA"/>
</dbReference>
<reference evidence="16 18" key="1">
    <citation type="journal article" date="2018" name="Sci. Rep.">
        <title>A complete Leishmania donovani reference genome identifies novel genetic variations associated with virulence.</title>
        <authorList>
            <person name="Lypaczewski P."/>
            <person name="Hoshizaki J."/>
            <person name="Zhang W.-W."/>
            <person name="McCall L.-I."/>
            <person name="Torcivia-Rodriguez J."/>
            <person name="Simonyan V."/>
            <person name="Kaur A."/>
            <person name="Dewar K."/>
            <person name="Matlashewski G."/>
        </authorList>
    </citation>
    <scope>NUCLEOTIDE SEQUENCE [LARGE SCALE GENOMIC DNA]</scope>
    <source>
        <strain evidence="16 18">LdCL</strain>
    </source>
</reference>
<evidence type="ECO:0000256" key="5">
    <source>
        <dbReference type="ARBA" id="ARBA00022955"/>
    </source>
</evidence>
<evidence type="ECO:0000313" key="19">
    <source>
        <dbReference type="Proteomes" id="UP000318447"/>
    </source>
</evidence>
<sequence length="285" mass="32719">MFLEVFVDPFVLFCTLCILTPLFVARDALTTEMVQAYFREPSTACALAAVPAAWLIGIGWRWRVHRSLRQRKAYQEAHKSEMDPHELINYDSMMAPLTYEERTRARWYLLNGIVVHMFMDGCVGVFKTNPLLAENYAKVDARYASELGSLNGSAVHVVSLIELFVKGPLCVLLYWAFQVRHPMRDALEFFACVTQAYGTIVYLGQEAISGAPNLDVDHDLTFSPHHLFYFWFAVVLGCVLYLLVPAVLGWRSYVRLRNHCTFYMQHHYSRRSDGRRSGSHLAPHM</sequence>
<organism evidence="16 18">
    <name type="scientific">Leishmania donovani</name>
    <dbReference type="NCBI Taxonomy" id="5661"/>
    <lineage>
        <taxon>Eukaryota</taxon>
        <taxon>Discoba</taxon>
        <taxon>Euglenozoa</taxon>
        <taxon>Kinetoplastea</taxon>
        <taxon>Metakinetoplastina</taxon>
        <taxon>Trypanosomatida</taxon>
        <taxon>Trypanosomatidae</taxon>
        <taxon>Leishmaniinae</taxon>
        <taxon>Leishmania</taxon>
    </lineage>
</organism>
<dbReference type="InterPro" id="IPR007905">
    <property type="entry name" value="EBP"/>
</dbReference>
<comment type="similarity">
    <text evidence="2">Belongs to the EBP family.</text>
</comment>
<evidence type="ECO:0000256" key="9">
    <source>
        <dbReference type="ARBA" id="ARBA00023136"/>
    </source>
</evidence>
<dbReference type="GO" id="GO:0016020">
    <property type="term" value="C:membrane"/>
    <property type="evidence" value="ECO:0007669"/>
    <property type="project" value="UniProtKB-SubCell"/>
</dbReference>
<dbReference type="PANTHER" id="PTHR14207">
    <property type="entry name" value="STEROL ISOMERASE"/>
    <property type="match status" value="1"/>
</dbReference>
<dbReference type="EC" id="5.3.3.5" evidence="16"/>
<evidence type="ECO:0000313" key="18">
    <source>
        <dbReference type="Proteomes" id="UP000274082"/>
    </source>
</evidence>
<feature type="domain" description="EXPERA" evidence="15">
    <location>
        <begin position="100"/>
        <end position="249"/>
    </location>
</feature>
<reference evidence="19" key="2">
    <citation type="submission" date="2019-02" db="EMBL/GenBank/DDBJ databases">
        <title>FDA dAtabase for Regulatory Grade micrObial Sequences (FDA-ARGOS): Supporting development and validation of Infectious Disease Dx tests.</title>
        <authorList>
            <person name="Duncan R."/>
            <person name="Fisher C."/>
            <person name="Tallon L."/>
            <person name="Sadzewicz L."/>
            <person name="Sengamalay N."/>
            <person name="Ott S."/>
            <person name="Godinez A."/>
            <person name="Nagaraj S."/>
            <person name="Vavikolanu K."/>
            <person name="Nadendla S."/>
            <person name="Aluvathingal J."/>
            <person name="Sichtig H."/>
        </authorList>
    </citation>
    <scope>NUCLEOTIDE SEQUENCE [LARGE SCALE GENOMIC DNA]</scope>
    <source>
        <strain evidence="19">FDAARGOS_361</strain>
    </source>
</reference>
<evidence type="ECO:0000256" key="6">
    <source>
        <dbReference type="ARBA" id="ARBA00022989"/>
    </source>
</evidence>
<feature type="transmembrane region" description="Helical" evidence="14">
    <location>
        <begin position="154"/>
        <end position="177"/>
    </location>
</feature>
<evidence type="ECO:0000256" key="4">
    <source>
        <dbReference type="ARBA" id="ARBA00022692"/>
    </source>
</evidence>
<keyword evidence="3" id="KW-0444">Lipid biosynthesis</keyword>
<dbReference type="GO" id="GO:0016126">
    <property type="term" value="P:sterol biosynthetic process"/>
    <property type="evidence" value="ECO:0007669"/>
    <property type="project" value="UniProtKB-KW"/>
</dbReference>
<dbReference type="GO" id="GO:0005783">
    <property type="term" value="C:endoplasmic reticulum"/>
    <property type="evidence" value="ECO:0007669"/>
    <property type="project" value="TreeGrafter"/>
</dbReference>
<keyword evidence="7" id="KW-0756">Sterol biosynthesis</keyword>
<dbReference type="Proteomes" id="UP000318447">
    <property type="component" value="Unassembled WGS sequence"/>
</dbReference>
<evidence type="ECO:0000256" key="7">
    <source>
        <dbReference type="ARBA" id="ARBA00023011"/>
    </source>
</evidence>
<dbReference type="OrthoDB" id="58557at2759"/>
<evidence type="ECO:0000313" key="17">
    <source>
        <dbReference type="EMBL" id="TPP51206.1"/>
    </source>
</evidence>
<reference evidence="17" key="3">
    <citation type="submission" date="2019-02" db="EMBL/GenBank/DDBJ databases">
        <title>FDA dAtabase for Regulatory Grade micrObial Sequences (FDA-ARGOS): Supporting development and validation of Infectious Disease Dx tests.</title>
        <authorList>
            <person name="Duncan R."/>
            <person name="Fisher C."/>
            <person name="Tallon L.J."/>
            <person name="Sadzewicz L."/>
            <person name="Sengamalay N."/>
            <person name="Ott S."/>
            <person name="Godinez A."/>
            <person name="Nagaraj S."/>
            <person name="Nadendla S."/>
            <person name="Sichtig H."/>
        </authorList>
    </citation>
    <scope>NUCLEOTIDE SEQUENCE</scope>
    <source>
        <strain evidence="17">FDAARGOS_361</strain>
    </source>
</reference>
<feature type="transmembrane region" description="Helical" evidence="14">
    <location>
        <begin position="41"/>
        <end position="62"/>
    </location>
</feature>
<evidence type="ECO:0000256" key="1">
    <source>
        <dbReference type="ARBA" id="ARBA00004141"/>
    </source>
</evidence>
<accession>A0A3S7WTZ6</accession>
<keyword evidence="18" id="KW-1185">Reference proteome</keyword>
<dbReference type="GO" id="GO:0047750">
    <property type="term" value="F:cholestenol delta-isomerase activity"/>
    <property type="evidence" value="ECO:0007669"/>
    <property type="project" value="UniProtKB-EC"/>
</dbReference>
<keyword evidence="4 13" id="KW-0812">Transmembrane</keyword>
<evidence type="ECO:0000256" key="10">
    <source>
        <dbReference type="ARBA" id="ARBA00023166"/>
    </source>
</evidence>
<evidence type="ECO:0000256" key="11">
    <source>
        <dbReference type="ARBA" id="ARBA00023221"/>
    </source>
</evidence>
<dbReference type="VEuPathDB" id="TriTrypDB:LDHU3_16.0420"/>
<keyword evidence="8" id="KW-0443">Lipid metabolism</keyword>
<keyword evidence="10" id="KW-1207">Sterol metabolism</keyword>
<keyword evidence="6 13" id="KW-1133">Transmembrane helix</keyword>
<gene>
    <name evidence="17" type="ORF">CGC21_25190</name>
    <name evidence="16" type="ORF">LdCL_160008400</name>
</gene>
<keyword evidence="12 16" id="KW-0413">Isomerase</keyword>
<dbReference type="EMBL" id="RHLC01000028">
    <property type="protein sequence ID" value="TPP51206.1"/>
    <property type="molecule type" value="Genomic_DNA"/>
</dbReference>
<feature type="transmembrane region" description="Helical" evidence="14">
    <location>
        <begin position="189"/>
        <end position="208"/>
    </location>
</feature>
<dbReference type="PROSITE" id="PS51751">
    <property type="entry name" value="EXPERA"/>
    <property type="match status" value="1"/>
</dbReference>
<dbReference type="Proteomes" id="UP000274082">
    <property type="component" value="Chromosome 16"/>
</dbReference>
<evidence type="ECO:0000256" key="13">
    <source>
        <dbReference type="PROSITE-ProRule" id="PRU01087"/>
    </source>
</evidence>
<evidence type="ECO:0000256" key="8">
    <source>
        <dbReference type="ARBA" id="ARBA00023098"/>
    </source>
</evidence>
<dbReference type="Pfam" id="PF05241">
    <property type="entry name" value="EBP"/>
    <property type="match status" value="1"/>
</dbReference>
<feature type="transmembrane region" description="Helical" evidence="14">
    <location>
        <begin position="107"/>
        <end position="126"/>
    </location>
</feature>
<dbReference type="GO" id="GO:0004769">
    <property type="term" value="F:steroid Delta-isomerase activity"/>
    <property type="evidence" value="ECO:0007669"/>
    <property type="project" value="TreeGrafter"/>
</dbReference>
<dbReference type="VEuPathDB" id="TriTrypDB:LdBPK_160350.1"/>